<dbReference type="InterPro" id="IPR029039">
    <property type="entry name" value="Flavoprotein-like_sf"/>
</dbReference>
<keyword evidence="2" id="KW-0560">Oxidoreductase</keyword>
<evidence type="ECO:0000259" key="3">
    <source>
        <dbReference type="Pfam" id="PF02525"/>
    </source>
</evidence>
<dbReference type="EMBL" id="MAYG01000001">
    <property type="protein sequence ID" value="OCA74423.1"/>
    <property type="molecule type" value="Genomic_DNA"/>
</dbReference>
<dbReference type="Gene3D" id="3.40.50.360">
    <property type="match status" value="1"/>
</dbReference>
<accession>A0A1B8ZS72</accession>
<evidence type="ECO:0000313" key="5">
    <source>
        <dbReference type="Proteomes" id="UP000093432"/>
    </source>
</evidence>
<proteinExistence type="inferred from homology"/>
<reference evidence="5" key="1">
    <citation type="submission" date="2016-07" db="EMBL/GenBank/DDBJ databases">
        <authorList>
            <person name="Florea S."/>
            <person name="Webb J.S."/>
            <person name="Jaromczyk J."/>
            <person name="Schardl C.L."/>
        </authorList>
    </citation>
    <scope>NUCLEOTIDE SEQUENCE [LARGE SCALE GENOMIC DNA]</scope>
    <source>
        <strain evidence="5">CC-VM-7</strain>
    </source>
</reference>
<comment type="caution">
    <text evidence="4">The sequence shown here is derived from an EMBL/GenBank/DDBJ whole genome shotgun (WGS) entry which is preliminary data.</text>
</comment>
<dbReference type="Pfam" id="PF02525">
    <property type="entry name" value="Flavodoxin_2"/>
    <property type="match status" value="1"/>
</dbReference>
<dbReference type="AlphaFoldDB" id="A0A1B8ZS72"/>
<evidence type="ECO:0000313" key="4">
    <source>
        <dbReference type="EMBL" id="OCA74423.1"/>
    </source>
</evidence>
<name>A0A1B8ZS72_9FLAO</name>
<gene>
    <name evidence="4" type="ORF">BBI00_08810</name>
</gene>
<dbReference type="InterPro" id="IPR003680">
    <property type="entry name" value="Flavodoxin_fold"/>
</dbReference>
<dbReference type="Proteomes" id="UP000093432">
    <property type="component" value="Unassembled WGS sequence"/>
</dbReference>
<dbReference type="GO" id="GO:0003955">
    <property type="term" value="F:NAD(P)H dehydrogenase (quinone) activity"/>
    <property type="evidence" value="ECO:0007669"/>
    <property type="project" value="TreeGrafter"/>
</dbReference>
<dbReference type="OrthoDB" id="652200at2"/>
<feature type="domain" description="Flavodoxin-like fold" evidence="3">
    <location>
        <begin position="2"/>
        <end position="175"/>
    </location>
</feature>
<dbReference type="RefSeq" id="WP_065398412.1">
    <property type="nucleotide sequence ID" value="NZ_MAYG01000001.1"/>
</dbReference>
<dbReference type="PANTHER" id="PTHR10204">
    <property type="entry name" value="NAD P H OXIDOREDUCTASE-RELATED"/>
    <property type="match status" value="1"/>
</dbReference>
<dbReference type="STRING" id="651561.BBI00_08810"/>
<dbReference type="GO" id="GO:0005829">
    <property type="term" value="C:cytosol"/>
    <property type="evidence" value="ECO:0007669"/>
    <property type="project" value="TreeGrafter"/>
</dbReference>
<protein>
    <recommendedName>
        <fullName evidence="3">Flavodoxin-like fold domain-containing protein</fullName>
    </recommendedName>
</protein>
<sequence length="197" mass="23248">MKKMHIIWAHPRKDSLTAKIVEAVKKEARNKNFNVTEWEAYSSGFNPVLQTDDEPDWYNTNKQYNAESEALAKELSDKDYLIFIFPIWWYSLPAILKGYIDRVWNYGVFYGNRNIHRLPVKAIRWIGLVGSKEASIQKRDYDKYMDYYFNVGLAEYCGIEDSKVKLIYDTIGRHQINKEDHYNDLIKQAVSFISSLQ</sequence>
<dbReference type="InterPro" id="IPR051545">
    <property type="entry name" value="NAD(P)H_dehydrogenase_qn"/>
</dbReference>
<dbReference type="NCBIfam" id="NF007280">
    <property type="entry name" value="PRK09739.1"/>
    <property type="match status" value="1"/>
</dbReference>
<dbReference type="PANTHER" id="PTHR10204:SF34">
    <property type="entry name" value="NAD(P)H DEHYDROGENASE [QUINONE] 1 ISOFORM 1"/>
    <property type="match status" value="1"/>
</dbReference>
<evidence type="ECO:0000256" key="1">
    <source>
        <dbReference type="ARBA" id="ARBA00006252"/>
    </source>
</evidence>
<comment type="similarity">
    <text evidence="1">Belongs to the NAD(P)H dehydrogenase (quinone) family.</text>
</comment>
<evidence type="ECO:0000256" key="2">
    <source>
        <dbReference type="ARBA" id="ARBA00023002"/>
    </source>
</evidence>
<organism evidence="4 5">
    <name type="scientific">Chryseobacterium arthrosphaerae</name>
    <dbReference type="NCBI Taxonomy" id="651561"/>
    <lineage>
        <taxon>Bacteria</taxon>
        <taxon>Pseudomonadati</taxon>
        <taxon>Bacteroidota</taxon>
        <taxon>Flavobacteriia</taxon>
        <taxon>Flavobacteriales</taxon>
        <taxon>Weeksellaceae</taxon>
        <taxon>Chryseobacterium group</taxon>
        <taxon>Chryseobacterium</taxon>
    </lineage>
</organism>
<dbReference type="SUPFAM" id="SSF52218">
    <property type="entry name" value="Flavoproteins"/>
    <property type="match status" value="1"/>
</dbReference>